<evidence type="ECO:0000313" key="1">
    <source>
        <dbReference type="EMBL" id="WGK68693.1"/>
    </source>
</evidence>
<organism evidence="1 2">
    <name type="scientific">Candidatus Haliotispira prima</name>
    <dbReference type="NCBI Taxonomy" id="3034016"/>
    <lineage>
        <taxon>Bacteria</taxon>
        <taxon>Pseudomonadati</taxon>
        <taxon>Spirochaetota</taxon>
        <taxon>Spirochaetia</taxon>
        <taxon>Spirochaetales</taxon>
        <taxon>Spirochaetaceae</taxon>
        <taxon>Candidatus Haliotispira</taxon>
    </lineage>
</organism>
<accession>A0ABY8MHQ3</accession>
<proteinExistence type="predicted"/>
<keyword evidence="2" id="KW-1185">Reference proteome</keyword>
<gene>
    <name evidence="1" type="ORF">P0082_09410</name>
</gene>
<dbReference type="EMBL" id="CP123443">
    <property type="protein sequence ID" value="WGK68693.1"/>
    <property type="molecule type" value="Genomic_DNA"/>
</dbReference>
<name>A0ABY8MHQ3_9SPIO</name>
<protein>
    <submittedName>
        <fullName evidence="1">Uncharacterized protein</fullName>
    </submittedName>
</protein>
<reference evidence="1 2" key="1">
    <citation type="submission" date="2023-04" db="EMBL/GenBank/DDBJ databases">
        <title>Spirochaete genome identified in red abalone sample constitutes a novel genus.</title>
        <authorList>
            <person name="Sharma S.P."/>
            <person name="Purcell C.M."/>
            <person name="Hyde J.R."/>
            <person name="Severin A.J."/>
        </authorList>
    </citation>
    <scope>NUCLEOTIDE SEQUENCE [LARGE SCALE GENOMIC DNA]</scope>
    <source>
        <strain evidence="1 2">SP-2023</strain>
    </source>
</reference>
<dbReference type="RefSeq" id="WP_326926879.1">
    <property type="nucleotide sequence ID" value="NZ_CP123443.1"/>
</dbReference>
<evidence type="ECO:0000313" key="2">
    <source>
        <dbReference type="Proteomes" id="UP001228690"/>
    </source>
</evidence>
<sequence>MESEHIGAYQFDPAKEAWLVRERRLSFDLVIKAMESGKFKVIPNPSPKYKHQYIILFLHNDYVHVAPMVPSTENNMDRFFLKTIFPASKYQGYYYHELKEL</sequence>
<dbReference type="Proteomes" id="UP001228690">
    <property type="component" value="Chromosome"/>
</dbReference>